<dbReference type="OMA" id="CQCTMCR"/>
<dbReference type="eggNOG" id="ENOG502SRJS">
    <property type="taxonomic scope" value="Eukaryota"/>
</dbReference>
<keyword evidence="2" id="KW-0479">Metal-binding</keyword>
<dbReference type="KEGG" id="ure:UREG_04658"/>
<keyword evidence="4" id="KW-0456">Lyase</keyword>
<dbReference type="InterPro" id="IPR011057">
    <property type="entry name" value="Mss4-like_sf"/>
</dbReference>
<dbReference type="GO" id="GO:0016846">
    <property type="term" value="F:carbon-sulfur lyase activity"/>
    <property type="evidence" value="ECO:0007669"/>
    <property type="project" value="InterPro"/>
</dbReference>
<dbReference type="PROSITE" id="PS51891">
    <property type="entry name" value="CENP_V_GFA"/>
    <property type="match status" value="1"/>
</dbReference>
<dbReference type="HOGENOM" id="CLU_095045_1_0_1"/>
<dbReference type="Proteomes" id="UP000002058">
    <property type="component" value="Unassembled WGS sequence"/>
</dbReference>
<keyword evidence="7" id="KW-1185">Reference proteome</keyword>
<sequence>MANSPRPSSIAGGCLCGGIRYTISFTPDMDWPATKNATCQCTRCRKFTGGLVPQLLSVPTANIQPPLSSQQTYKAFQTPENPTGHRMFCSNCGSSVAYVNTNRAHETEIYLGSLDEEVLCGRKGGRKETEWGVWHERSGGLGMEICKTQRHIWIENAIPGITDGMEGRKWLQEPPEGKPFEDCDLAELKAKLVN</sequence>
<feature type="domain" description="CENP-V/GFA" evidence="5">
    <location>
        <begin position="10"/>
        <end position="135"/>
    </location>
</feature>
<dbReference type="EMBL" id="CH476616">
    <property type="protein sequence ID" value="EEP79812.1"/>
    <property type="molecule type" value="Genomic_DNA"/>
</dbReference>
<evidence type="ECO:0000256" key="4">
    <source>
        <dbReference type="ARBA" id="ARBA00023239"/>
    </source>
</evidence>
<dbReference type="Gene3D" id="3.90.1590.10">
    <property type="entry name" value="glutathione-dependent formaldehyde- activating enzyme (gfa)"/>
    <property type="match status" value="1"/>
</dbReference>
<comment type="similarity">
    <text evidence="1">Belongs to the Gfa family.</text>
</comment>
<dbReference type="PANTHER" id="PTHR33337">
    <property type="entry name" value="GFA DOMAIN-CONTAINING PROTEIN"/>
    <property type="match status" value="1"/>
</dbReference>
<dbReference type="GeneID" id="8440043"/>
<evidence type="ECO:0000256" key="1">
    <source>
        <dbReference type="ARBA" id="ARBA00005495"/>
    </source>
</evidence>
<dbReference type="RefSeq" id="XP_002545141.1">
    <property type="nucleotide sequence ID" value="XM_002545095.1"/>
</dbReference>
<evidence type="ECO:0000256" key="3">
    <source>
        <dbReference type="ARBA" id="ARBA00022833"/>
    </source>
</evidence>
<dbReference type="VEuPathDB" id="FungiDB:UREG_04658"/>
<dbReference type="InterPro" id="IPR006913">
    <property type="entry name" value="CENP-V/GFA"/>
</dbReference>
<evidence type="ECO:0000313" key="7">
    <source>
        <dbReference type="Proteomes" id="UP000002058"/>
    </source>
</evidence>
<evidence type="ECO:0000259" key="5">
    <source>
        <dbReference type="PROSITE" id="PS51891"/>
    </source>
</evidence>
<accession>C4JQA4</accession>
<proteinExistence type="inferred from homology"/>
<protein>
    <recommendedName>
        <fullName evidence="5">CENP-V/GFA domain-containing protein</fullName>
    </recommendedName>
</protein>
<name>C4JQA4_UNCRE</name>
<dbReference type="OrthoDB" id="6329284at2759"/>
<dbReference type="InParanoid" id="C4JQA4"/>
<dbReference type="GO" id="GO:0046872">
    <property type="term" value="F:metal ion binding"/>
    <property type="evidence" value="ECO:0007669"/>
    <property type="project" value="UniProtKB-KW"/>
</dbReference>
<dbReference type="AlphaFoldDB" id="C4JQA4"/>
<evidence type="ECO:0000256" key="2">
    <source>
        <dbReference type="ARBA" id="ARBA00022723"/>
    </source>
</evidence>
<organism evidence="6 7">
    <name type="scientific">Uncinocarpus reesii (strain UAMH 1704)</name>
    <dbReference type="NCBI Taxonomy" id="336963"/>
    <lineage>
        <taxon>Eukaryota</taxon>
        <taxon>Fungi</taxon>
        <taxon>Dikarya</taxon>
        <taxon>Ascomycota</taxon>
        <taxon>Pezizomycotina</taxon>
        <taxon>Eurotiomycetes</taxon>
        <taxon>Eurotiomycetidae</taxon>
        <taxon>Onygenales</taxon>
        <taxon>Onygenaceae</taxon>
        <taxon>Uncinocarpus</taxon>
    </lineage>
</organism>
<dbReference type="PANTHER" id="PTHR33337:SF36">
    <property type="entry name" value="DUF636 DOMAIN PROTEIN (AFU_ORTHOLOGUE AFUA_3G01340)"/>
    <property type="match status" value="1"/>
</dbReference>
<dbReference type="SUPFAM" id="SSF51316">
    <property type="entry name" value="Mss4-like"/>
    <property type="match status" value="1"/>
</dbReference>
<gene>
    <name evidence="6" type="ORF">UREG_04658</name>
</gene>
<reference evidence="7" key="1">
    <citation type="journal article" date="2009" name="Genome Res.">
        <title>Comparative genomic analyses of the human fungal pathogens Coccidioides and their relatives.</title>
        <authorList>
            <person name="Sharpton T.J."/>
            <person name="Stajich J.E."/>
            <person name="Rounsley S.D."/>
            <person name="Gardner M.J."/>
            <person name="Wortman J.R."/>
            <person name="Jordar V.S."/>
            <person name="Maiti R."/>
            <person name="Kodira C.D."/>
            <person name="Neafsey D.E."/>
            <person name="Zeng Q."/>
            <person name="Hung C.-Y."/>
            <person name="McMahan C."/>
            <person name="Muszewska A."/>
            <person name="Grynberg M."/>
            <person name="Mandel M.A."/>
            <person name="Kellner E.M."/>
            <person name="Barker B.M."/>
            <person name="Galgiani J.N."/>
            <person name="Orbach M.J."/>
            <person name="Kirkland T.N."/>
            <person name="Cole G.T."/>
            <person name="Henn M.R."/>
            <person name="Birren B.W."/>
            <person name="Taylor J.W."/>
        </authorList>
    </citation>
    <scope>NUCLEOTIDE SEQUENCE [LARGE SCALE GENOMIC DNA]</scope>
    <source>
        <strain evidence="7">UAMH 1704</strain>
    </source>
</reference>
<keyword evidence="3" id="KW-0862">Zinc</keyword>
<dbReference type="Pfam" id="PF04828">
    <property type="entry name" value="GFA"/>
    <property type="match status" value="1"/>
</dbReference>
<evidence type="ECO:0000313" key="6">
    <source>
        <dbReference type="EMBL" id="EEP79812.1"/>
    </source>
</evidence>